<dbReference type="EMBL" id="CM040473">
    <property type="protein sequence ID" value="MCI4389878.1"/>
    <property type="molecule type" value="Genomic_DNA"/>
</dbReference>
<accession>A0ACC5XEY5</accession>
<evidence type="ECO:0000313" key="2">
    <source>
        <dbReference type="Proteomes" id="UP000829447"/>
    </source>
</evidence>
<organism evidence="1 2">
    <name type="scientific">Pangasianodon gigas</name>
    <name type="common">Mekong giant catfish</name>
    <name type="synonym">Pangasius gigas</name>
    <dbReference type="NCBI Taxonomy" id="30993"/>
    <lineage>
        <taxon>Eukaryota</taxon>
        <taxon>Metazoa</taxon>
        <taxon>Chordata</taxon>
        <taxon>Craniata</taxon>
        <taxon>Vertebrata</taxon>
        <taxon>Euteleostomi</taxon>
        <taxon>Actinopterygii</taxon>
        <taxon>Neopterygii</taxon>
        <taxon>Teleostei</taxon>
        <taxon>Ostariophysi</taxon>
        <taxon>Siluriformes</taxon>
        <taxon>Pangasiidae</taxon>
        <taxon>Pangasianodon</taxon>
    </lineage>
</organism>
<sequence length="121" mass="13522">MAAVCFSLKRSGVAAMRCSALTASARYAQTAAAAQPRIKKFQIYRWDPDKPGDKPRMQTYDIDLNAHEHCNRARIRTKTFGPRTPEGGDLSLITHELWSGSLVVRKQSDPADQRTILYSNA</sequence>
<protein>
    <submittedName>
        <fullName evidence="1">Uncharacterized protein</fullName>
    </submittedName>
</protein>
<name>A0ACC5XEY5_PANGG</name>
<evidence type="ECO:0000313" key="1">
    <source>
        <dbReference type="EMBL" id="MCI4389878.1"/>
    </source>
</evidence>
<comment type="caution">
    <text evidence="1">The sequence shown here is derived from an EMBL/GenBank/DDBJ whole genome shotgun (WGS) entry which is preliminary data.</text>
</comment>
<dbReference type="Proteomes" id="UP000829447">
    <property type="component" value="Linkage Group LG20"/>
</dbReference>
<reference evidence="1 2" key="1">
    <citation type="journal article" date="2022" name="bioRxiv">
        <title>An ancient truncated duplication of the anti-Mullerian hormone receptor type 2 gene is a potential conserved master sex determinant in the Pangasiidae catfish family.</title>
        <authorList>
            <person name="Wen M."/>
            <person name="Pan Q."/>
            <person name="Jouanno E."/>
            <person name="Montfort J."/>
            <person name="Zahm M."/>
            <person name="Cabau C."/>
            <person name="Klopp C."/>
            <person name="Iampietro C."/>
            <person name="Roques C."/>
            <person name="Bouchez O."/>
            <person name="Castinel A."/>
            <person name="Donnadieu C."/>
            <person name="Parrinello H."/>
            <person name="Poncet C."/>
            <person name="Belmonte E."/>
            <person name="Gautier V."/>
            <person name="Avarre J.-C."/>
            <person name="Dugue R."/>
            <person name="Gustiano R."/>
            <person name="Ha T.T.T."/>
            <person name="Campet M."/>
            <person name="Sriphairoj K."/>
            <person name="Ribolli J."/>
            <person name="de Almeida F.L."/>
            <person name="Desvignes T."/>
            <person name="Postlethwait J.H."/>
            <person name="Bucao C.F."/>
            <person name="Robinson-Rechavi M."/>
            <person name="Bobe J."/>
            <person name="Herpin A."/>
            <person name="Guiguen Y."/>
        </authorList>
    </citation>
    <scope>NUCLEOTIDE SEQUENCE [LARGE SCALE GENOMIC DNA]</scope>
    <source>
        <strain evidence="1">YG-Dec2019</strain>
    </source>
</reference>
<proteinExistence type="predicted"/>
<keyword evidence="2" id="KW-1185">Reference proteome</keyword>
<gene>
    <name evidence="1" type="ORF">PGIGA_G00116290</name>
</gene>